<dbReference type="NCBIfam" id="TIGR03544">
    <property type="entry name" value="DivI1A_domain"/>
    <property type="match status" value="1"/>
</dbReference>
<evidence type="ECO:0000256" key="1">
    <source>
        <dbReference type="SAM" id="Phobius"/>
    </source>
</evidence>
<dbReference type="RefSeq" id="WP_064439739.1">
    <property type="nucleotide sequence ID" value="NZ_BDDI01000005.1"/>
</dbReference>
<dbReference type="Proteomes" id="UP000567922">
    <property type="component" value="Unassembled WGS sequence"/>
</dbReference>
<name>A0A839RI60_9ACTN</name>
<dbReference type="EMBL" id="JACHWS010000001">
    <property type="protein sequence ID" value="MBB3036100.1"/>
    <property type="molecule type" value="Genomic_DNA"/>
</dbReference>
<proteinExistence type="predicted"/>
<protein>
    <submittedName>
        <fullName evidence="2">DivIVA domain-containing protein</fullName>
    </submittedName>
</protein>
<dbReference type="InterPro" id="IPR019933">
    <property type="entry name" value="DivIVA_domain"/>
</dbReference>
<reference evidence="2 3" key="1">
    <citation type="submission" date="2020-08" db="EMBL/GenBank/DDBJ databases">
        <title>Sequencing the genomes of 1000 actinobacteria strains.</title>
        <authorList>
            <person name="Klenk H.-P."/>
        </authorList>
    </citation>
    <scope>NUCLEOTIDE SEQUENCE [LARGE SCALE GENOMIC DNA]</scope>
    <source>
        <strain evidence="2 3">DSM 45258</strain>
    </source>
</reference>
<dbReference type="Gene3D" id="6.10.250.660">
    <property type="match status" value="1"/>
</dbReference>
<organism evidence="2 3">
    <name type="scientific">Hoyosella altamirensis</name>
    <dbReference type="NCBI Taxonomy" id="616997"/>
    <lineage>
        <taxon>Bacteria</taxon>
        <taxon>Bacillati</taxon>
        <taxon>Actinomycetota</taxon>
        <taxon>Actinomycetes</taxon>
        <taxon>Mycobacteriales</taxon>
        <taxon>Hoyosellaceae</taxon>
        <taxon>Hoyosella</taxon>
    </lineage>
</organism>
<keyword evidence="3" id="KW-1185">Reference proteome</keyword>
<gene>
    <name evidence="2" type="ORF">FHU29_000534</name>
</gene>
<accession>A0A839RI60</accession>
<dbReference type="OrthoDB" id="3404379at2"/>
<dbReference type="AlphaFoldDB" id="A0A839RI60"/>
<keyword evidence="1" id="KW-0472">Membrane</keyword>
<sequence length="98" mass="10737">MTTALLYVLILAGVAGVFFLLAALVFGRGEALPPLPPGTTPTALPLTDIRGDDVRELTFQQALRGYKTSEVDWALDRLAAEIDHLRAELDEARESRCR</sequence>
<keyword evidence="1" id="KW-1133">Transmembrane helix</keyword>
<evidence type="ECO:0000313" key="2">
    <source>
        <dbReference type="EMBL" id="MBB3036100.1"/>
    </source>
</evidence>
<evidence type="ECO:0000313" key="3">
    <source>
        <dbReference type="Proteomes" id="UP000567922"/>
    </source>
</evidence>
<feature type="transmembrane region" description="Helical" evidence="1">
    <location>
        <begin position="6"/>
        <end position="26"/>
    </location>
</feature>
<comment type="caution">
    <text evidence="2">The sequence shown here is derived from an EMBL/GenBank/DDBJ whole genome shotgun (WGS) entry which is preliminary data.</text>
</comment>
<keyword evidence="1" id="KW-0812">Transmembrane</keyword>